<organism evidence="4 5">
    <name type="scientific">Massilia aquatica</name>
    <dbReference type="NCBI Taxonomy" id="2609000"/>
    <lineage>
        <taxon>Bacteria</taxon>
        <taxon>Pseudomonadati</taxon>
        <taxon>Pseudomonadota</taxon>
        <taxon>Betaproteobacteria</taxon>
        <taxon>Burkholderiales</taxon>
        <taxon>Oxalobacteraceae</taxon>
        <taxon>Telluria group</taxon>
        <taxon>Massilia</taxon>
    </lineage>
</organism>
<dbReference type="InterPro" id="IPR050680">
    <property type="entry name" value="YpeA/RimI_acetyltransf"/>
</dbReference>
<dbReference type="RefSeq" id="WP_167077133.1">
    <property type="nucleotide sequence ID" value="NZ_VVIW01000007.1"/>
</dbReference>
<proteinExistence type="predicted"/>
<comment type="caution">
    <text evidence="4">The sequence shown here is derived from an EMBL/GenBank/DDBJ whole genome shotgun (WGS) entry which is preliminary data.</text>
</comment>
<evidence type="ECO:0000259" key="3">
    <source>
        <dbReference type="PROSITE" id="PS51186"/>
    </source>
</evidence>
<gene>
    <name evidence="4" type="ORF">F1609_14495</name>
</gene>
<evidence type="ECO:0000313" key="5">
    <source>
        <dbReference type="Proteomes" id="UP000819052"/>
    </source>
</evidence>
<dbReference type="Gene3D" id="3.40.630.30">
    <property type="match status" value="1"/>
</dbReference>
<dbReference type="Pfam" id="PF00583">
    <property type="entry name" value="Acetyltransf_1"/>
    <property type="match status" value="1"/>
</dbReference>
<feature type="domain" description="N-acetyltransferase" evidence="3">
    <location>
        <begin position="18"/>
        <end position="161"/>
    </location>
</feature>
<keyword evidence="1" id="KW-0808">Transferase</keyword>
<protein>
    <submittedName>
        <fullName evidence="4">GNAT family N-acetyltransferase</fullName>
    </submittedName>
</protein>
<accession>A0ABX0MAT0</accession>
<name>A0ABX0MAT0_9BURK</name>
<evidence type="ECO:0000313" key="4">
    <source>
        <dbReference type="EMBL" id="NHZ41357.1"/>
    </source>
</evidence>
<keyword evidence="5" id="KW-1185">Reference proteome</keyword>
<dbReference type="EMBL" id="VVIW01000007">
    <property type="protein sequence ID" value="NHZ41357.1"/>
    <property type="molecule type" value="Genomic_DNA"/>
</dbReference>
<dbReference type="InterPro" id="IPR000182">
    <property type="entry name" value="GNAT_dom"/>
</dbReference>
<dbReference type="PANTHER" id="PTHR43420">
    <property type="entry name" value="ACETYLTRANSFERASE"/>
    <property type="match status" value="1"/>
</dbReference>
<reference evidence="4 5" key="1">
    <citation type="submission" date="2019-09" db="EMBL/GenBank/DDBJ databases">
        <title>Taxonomy of Antarctic Massilia spp.: description of Massilia rubra sp. nov., Massilia aquatica sp. nov., Massilia mucilaginosa sp. nov., Massilia frigida sp. nov. isolated from streams, lakes and regoliths.</title>
        <authorList>
            <person name="Holochova P."/>
            <person name="Sedlacek I."/>
            <person name="Kralova S."/>
            <person name="Maslanova I."/>
            <person name="Busse H.-J."/>
            <person name="Stankova E."/>
            <person name="Vrbovska V."/>
            <person name="Kovarovic V."/>
            <person name="Bartak M."/>
            <person name="Svec P."/>
            <person name="Pantucek R."/>
        </authorList>
    </citation>
    <scope>NUCLEOTIDE SEQUENCE [LARGE SCALE GENOMIC DNA]</scope>
    <source>
        <strain evidence="4 5">CCM 8693</strain>
    </source>
</reference>
<dbReference type="PROSITE" id="PS51186">
    <property type="entry name" value="GNAT"/>
    <property type="match status" value="1"/>
</dbReference>
<dbReference type="InterPro" id="IPR016181">
    <property type="entry name" value="Acyl_CoA_acyltransferase"/>
</dbReference>
<keyword evidence="2" id="KW-0012">Acyltransferase</keyword>
<evidence type="ECO:0000256" key="1">
    <source>
        <dbReference type="ARBA" id="ARBA00022679"/>
    </source>
</evidence>
<sequence length="161" mass="17612">MTAAVVLRPMSGASFDAYAVRAIPLLAEAQSRAYGSSAEAARASAEAAFFKICADAEPEASGQHLYVIEAAGVDVGALWFELRQAARDPYVYLYDWVIWPEYRGQGSGSAAMRLLEQRARALGARRIMLNVFNDNRFAADLYRRYGFGPASSILVKPIPND</sequence>
<dbReference type="CDD" id="cd04301">
    <property type="entry name" value="NAT_SF"/>
    <property type="match status" value="1"/>
</dbReference>
<dbReference type="Proteomes" id="UP000819052">
    <property type="component" value="Unassembled WGS sequence"/>
</dbReference>
<evidence type="ECO:0000256" key="2">
    <source>
        <dbReference type="ARBA" id="ARBA00023315"/>
    </source>
</evidence>
<dbReference type="SUPFAM" id="SSF55729">
    <property type="entry name" value="Acyl-CoA N-acyltransferases (Nat)"/>
    <property type="match status" value="1"/>
</dbReference>